<comment type="caution">
    <text evidence="1">The sequence shown here is derived from an EMBL/GenBank/DDBJ whole genome shotgun (WGS) entry which is preliminary data.</text>
</comment>
<organism evidence="1 2">
    <name type="scientific">Kangiella japonica</name>
    <dbReference type="NCBI Taxonomy" id="647384"/>
    <lineage>
        <taxon>Bacteria</taxon>
        <taxon>Pseudomonadati</taxon>
        <taxon>Pseudomonadota</taxon>
        <taxon>Gammaproteobacteria</taxon>
        <taxon>Kangiellales</taxon>
        <taxon>Kangiellaceae</taxon>
        <taxon>Kangiella</taxon>
    </lineage>
</organism>
<protein>
    <submittedName>
        <fullName evidence="1">Uncharacterized protein</fullName>
    </submittedName>
</protein>
<proteinExistence type="predicted"/>
<evidence type="ECO:0000313" key="2">
    <source>
        <dbReference type="Proteomes" id="UP001501221"/>
    </source>
</evidence>
<sequence>MNISFEHAKDFSITPALFIAGWKVWFKRFSEHPQQWKYAIMPLGQSDDSLSELIRQRSRFSLEVLARMMVPWAYRNSSQVSTEFIRQYSKWLEITSTTDDNGKEVEAACLTERAVEYWDSLAFAVQDDFMNYAEARVQADIEAPSSDPVVLDDQGIELIGEDTYPPYVPSADASDEEFIKALVQWIDDAPHQPVYLKKPVGDAVAGWNERLLRFFWPKPRIGYGLYEATIDPLYYRATELAKSVDSAEPVEGKTPWDKEWRHMAVKTAVELFDVSGTPQKDVTLENVYKVIKAALNQDENSTAKMNSGWSFLASAATSYLDYEEGRLPMVWWCSRVASSIISRLDFLLAEAGITELGERFKNIGTVPGYGGTRPRQYTLEWPAGYRSWKTQVAGSKLANQIVHILNTETKANGEKRYAPMPLAGGGEGPWTITGVQRVLFSDGY</sequence>
<name>A0ABN0T4X4_9GAMM</name>
<dbReference type="RefSeq" id="WP_343989802.1">
    <property type="nucleotide sequence ID" value="NZ_BAAAFM010000008.1"/>
</dbReference>
<keyword evidence="2" id="KW-1185">Reference proteome</keyword>
<reference evidence="1 2" key="1">
    <citation type="journal article" date="2019" name="Int. J. Syst. Evol. Microbiol.">
        <title>The Global Catalogue of Microorganisms (GCM) 10K type strain sequencing project: providing services to taxonomists for standard genome sequencing and annotation.</title>
        <authorList>
            <consortium name="The Broad Institute Genomics Platform"/>
            <consortium name="The Broad Institute Genome Sequencing Center for Infectious Disease"/>
            <person name="Wu L."/>
            <person name="Ma J."/>
        </authorList>
    </citation>
    <scope>NUCLEOTIDE SEQUENCE [LARGE SCALE GENOMIC DNA]</scope>
    <source>
        <strain evidence="1 2">JCM 16211</strain>
    </source>
</reference>
<evidence type="ECO:0000313" key="1">
    <source>
        <dbReference type="EMBL" id="GAA0212671.1"/>
    </source>
</evidence>
<accession>A0ABN0T4X4</accession>
<dbReference type="EMBL" id="BAAAFM010000008">
    <property type="protein sequence ID" value="GAA0212671.1"/>
    <property type="molecule type" value="Genomic_DNA"/>
</dbReference>
<dbReference type="Proteomes" id="UP001501221">
    <property type="component" value="Unassembled WGS sequence"/>
</dbReference>
<gene>
    <name evidence="1" type="ORF">GCM10009123_19940</name>
</gene>